<comment type="caution">
    <text evidence="1">The sequence shown here is derived from an EMBL/GenBank/DDBJ whole genome shotgun (WGS) entry which is preliminary data.</text>
</comment>
<protein>
    <submittedName>
        <fullName evidence="1">Uncharacterized protein</fullName>
    </submittedName>
</protein>
<dbReference type="Proteomes" id="UP000729402">
    <property type="component" value="Unassembled WGS sequence"/>
</dbReference>
<organism evidence="1 2">
    <name type="scientific">Zizania palustris</name>
    <name type="common">Northern wild rice</name>
    <dbReference type="NCBI Taxonomy" id="103762"/>
    <lineage>
        <taxon>Eukaryota</taxon>
        <taxon>Viridiplantae</taxon>
        <taxon>Streptophyta</taxon>
        <taxon>Embryophyta</taxon>
        <taxon>Tracheophyta</taxon>
        <taxon>Spermatophyta</taxon>
        <taxon>Magnoliopsida</taxon>
        <taxon>Liliopsida</taxon>
        <taxon>Poales</taxon>
        <taxon>Poaceae</taxon>
        <taxon>BOP clade</taxon>
        <taxon>Oryzoideae</taxon>
        <taxon>Oryzeae</taxon>
        <taxon>Zizaniinae</taxon>
        <taxon>Zizania</taxon>
    </lineage>
</organism>
<evidence type="ECO:0000313" key="1">
    <source>
        <dbReference type="EMBL" id="KAG8048476.1"/>
    </source>
</evidence>
<proteinExistence type="predicted"/>
<dbReference type="AlphaFoldDB" id="A0A8J5R807"/>
<keyword evidence="2" id="KW-1185">Reference proteome</keyword>
<name>A0A8J5R807_ZIZPA</name>
<dbReference type="EMBL" id="JAAALK010000289">
    <property type="protein sequence ID" value="KAG8048476.1"/>
    <property type="molecule type" value="Genomic_DNA"/>
</dbReference>
<reference evidence="1" key="1">
    <citation type="journal article" date="2021" name="bioRxiv">
        <title>Whole Genome Assembly and Annotation of Northern Wild Rice, Zizania palustris L., Supports a Whole Genome Duplication in the Zizania Genus.</title>
        <authorList>
            <person name="Haas M."/>
            <person name="Kono T."/>
            <person name="Macchietto M."/>
            <person name="Millas R."/>
            <person name="McGilp L."/>
            <person name="Shao M."/>
            <person name="Duquette J."/>
            <person name="Hirsch C.N."/>
            <person name="Kimball J."/>
        </authorList>
    </citation>
    <scope>NUCLEOTIDE SEQUENCE</scope>
    <source>
        <tissue evidence="1">Fresh leaf tissue</tissue>
    </source>
</reference>
<accession>A0A8J5R807</accession>
<sequence length="79" mass="8473">MNQPPCAAASESESDFIVIRESSRSSSSCSWKRSSERVAGVRLPALVVAWMKGHLSSGQPEMCKILTDCLVGIKEATSS</sequence>
<reference evidence="1" key="2">
    <citation type="submission" date="2021-02" db="EMBL/GenBank/DDBJ databases">
        <authorList>
            <person name="Kimball J.A."/>
            <person name="Haas M.W."/>
            <person name="Macchietto M."/>
            <person name="Kono T."/>
            <person name="Duquette J."/>
            <person name="Shao M."/>
        </authorList>
    </citation>
    <scope>NUCLEOTIDE SEQUENCE</scope>
    <source>
        <tissue evidence="1">Fresh leaf tissue</tissue>
    </source>
</reference>
<evidence type="ECO:0000313" key="2">
    <source>
        <dbReference type="Proteomes" id="UP000729402"/>
    </source>
</evidence>
<gene>
    <name evidence="1" type="ORF">GUJ93_ZPchr0009g2225</name>
</gene>